<evidence type="ECO:0000313" key="4">
    <source>
        <dbReference type="Proteomes" id="UP001432209"/>
    </source>
</evidence>
<reference evidence="3" key="1">
    <citation type="submission" date="2022-10" db="EMBL/GenBank/DDBJ databases">
        <title>The complete genomes of actinobacterial strains from the NBC collection.</title>
        <authorList>
            <person name="Joergensen T.S."/>
            <person name="Alvarez Arevalo M."/>
            <person name="Sterndorff E.B."/>
            <person name="Faurdal D."/>
            <person name="Vuksanovic O."/>
            <person name="Mourched A.-S."/>
            <person name="Charusanti P."/>
            <person name="Shaw S."/>
            <person name="Blin K."/>
            <person name="Weber T."/>
        </authorList>
    </citation>
    <scope>NUCLEOTIDE SEQUENCE</scope>
    <source>
        <strain evidence="3">NBC_01432</strain>
    </source>
</reference>
<proteinExistence type="predicted"/>
<evidence type="ECO:0008006" key="5">
    <source>
        <dbReference type="Google" id="ProtNLM"/>
    </source>
</evidence>
<dbReference type="PROSITE" id="PS51257">
    <property type="entry name" value="PROKAR_LIPOPROTEIN"/>
    <property type="match status" value="1"/>
</dbReference>
<dbReference type="EMBL" id="CP109495">
    <property type="protein sequence ID" value="WUX52682.1"/>
    <property type="molecule type" value="Genomic_DNA"/>
</dbReference>
<evidence type="ECO:0000313" key="3">
    <source>
        <dbReference type="EMBL" id="WUX52682.1"/>
    </source>
</evidence>
<dbReference type="RefSeq" id="WP_329076333.1">
    <property type="nucleotide sequence ID" value="NZ_CP108849.2"/>
</dbReference>
<feature type="signal peptide" evidence="2">
    <location>
        <begin position="1"/>
        <end position="28"/>
    </location>
</feature>
<keyword evidence="4" id="KW-1185">Reference proteome</keyword>
<feature type="region of interest" description="Disordered" evidence="1">
    <location>
        <begin position="29"/>
        <end position="65"/>
    </location>
</feature>
<name>A0ABZ2A715_STRNV</name>
<evidence type="ECO:0000256" key="2">
    <source>
        <dbReference type="SAM" id="SignalP"/>
    </source>
</evidence>
<sequence>MRHGTKARRAAGCALAALALTVSLTACGSGEDGAKDDGASSSAPSGDKSNDDDNGGGDTVPDTSQTLATINGNDGIQLVVHTAVRDQDGFLTVTGTLKNTTGERVGAPISWNGDESQVRRTGRSLAGLTLVDKKEKKRYYVLRDTEGYPLTTTGISSLKANENIGVFAQFPAPPEGTTQVDILLPAMPAATIEIS</sequence>
<accession>A0ABZ2A715</accession>
<feature type="chain" id="PRO_5047353380" description="Secreted protein" evidence="2">
    <location>
        <begin position="29"/>
        <end position="195"/>
    </location>
</feature>
<protein>
    <recommendedName>
        <fullName evidence="5">Secreted protein</fullName>
    </recommendedName>
</protein>
<gene>
    <name evidence="3" type="ORF">OG442_14675</name>
</gene>
<organism evidence="3 4">
    <name type="scientific">Streptomyces niveus</name>
    <name type="common">Streptomyces spheroides</name>
    <dbReference type="NCBI Taxonomy" id="193462"/>
    <lineage>
        <taxon>Bacteria</taxon>
        <taxon>Bacillati</taxon>
        <taxon>Actinomycetota</taxon>
        <taxon>Actinomycetes</taxon>
        <taxon>Kitasatosporales</taxon>
        <taxon>Streptomycetaceae</taxon>
        <taxon>Streptomyces</taxon>
    </lineage>
</organism>
<keyword evidence="2" id="KW-0732">Signal</keyword>
<dbReference type="Proteomes" id="UP001432209">
    <property type="component" value="Chromosome"/>
</dbReference>
<evidence type="ECO:0000256" key="1">
    <source>
        <dbReference type="SAM" id="MobiDB-lite"/>
    </source>
</evidence>